<evidence type="ECO:0000313" key="3">
    <source>
        <dbReference type="Proteomes" id="UP000280073"/>
    </source>
</evidence>
<dbReference type="AlphaFoldDB" id="A0A429MKJ9"/>
<feature type="region of interest" description="Disordered" evidence="1">
    <location>
        <begin position="174"/>
        <end position="194"/>
    </location>
</feature>
<comment type="caution">
    <text evidence="2">The sequence shown here is derived from an EMBL/GenBank/DDBJ whole genome shotgun (WGS) entry which is preliminary data.</text>
</comment>
<dbReference type="EMBL" id="RFDI01001338">
    <property type="protein sequence ID" value="RSR45987.1"/>
    <property type="molecule type" value="Genomic_DNA"/>
</dbReference>
<feature type="region of interest" description="Disordered" evidence="1">
    <location>
        <begin position="78"/>
        <end position="107"/>
    </location>
</feature>
<accession>A0A429MKJ9</accession>
<feature type="compositionally biased region" description="Low complexity" evidence="1">
    <location>
        <begin position="174"/>
        <end position="185"/>
    </location>
</feature>
<dbReference type="GO" id="GO:1990281">
    <property type="term" value="C:efflux pump complex"/>
    <property type="evidence" value="ECO:0007669"/>
    <property type="project" value="TreeGrafter"/>
</dbReference>
<proteinExistence type="predicted"/>
<organism evidence="2 3">
    <name type="scientific">Acinetobacter baumannii</name>
    <dbReference type="NCBI Taxonomy" id="470"/>
    <lineage>
        <taxon>Bacteria</taxon>
        <taxon>Pseudomonadati</taxon>
        <taxon>Pseudomonadota</taxon>
        <taxon>Gammaproteobacteria</taxon>
        <taxon>Moraxellales</taxon>
        <taxon>Moraxellaceae</taxon>
        <taxon>Acinetobacter</taxon>
        <taxon>Acinetobacter calcoaceticus/baumannii complex</taxon>
    </lineage>
</organism>
<feature type="non-terminal residue" evidence="2">
    <location>
        <position position="1"/>
    </location>
</feature>
<evidence type="ECO:0000313" key="2">
    <source>
        <dbReference type="EMBL" id="RSR45987.1"/>
    </source>
</evidence>
<evidence type="ECO:0000256" key="1">
    <source>
        <dbReference type="SAM" id="MobiDB-lite"/>
    </source>
</evidence>
<dbReference type="PANTHER" id="PTHR30469:SF33">
    <property type="entry name" value="SLR1207 PROTEIN"/>
    <property type="match status" value="1"/>
</dbReference>
<gene>
    <name evidence="2" type="ORF">EA686_20225</name>
</gene>
<sequence length="194" mass="20689">TKRYATLRQIEPAPDSISSESNSTTSSTTSSAVYYNALFDVPNTDGKLRIDMTAQVYIVLNSAKNALLVPSSALSSKQFSGQRKQGQSADKASSTPSAERKHQGNGVRLERLNLTPEQKQLIEQGKATLSVVRVLQADGTTKPTQILVGINNRVNAQVLAGLKQGDQVVIADSSENSAASANSGNNRRRGPMGM</sequence>
<feature type="compositionally biased region" description="Polar residues" evidence="1">
    <location>
        <begin position="78"/>
        <end position="97"/>
    </location>
</feature>
<reference evidence="2 3" key="1">
    <citation type="submission" date="2018-10" db="EMBL/GenBank/DDBJ databases">
        <title>GWAS and RNA-Seq identify cryptic mechanisms of antimicrobial resistance in Acinetobacter baumannii.</title>
        <authorList>
            <person name="Sahl J.W."/>
        </authorList>
    </citation>
    <scope>NUCLEOTIDE SEQUENCE [LARGE SCALE GENOMIC DNA]</scope>
    <source>
        <strain evidence="2 3">TG28175</strain>
    </source>
</reference>
<dbReference type="Gene3D" id="6.20.50.140">
    <property type="match status" value="1"/>
</dbReference>
<protein>
    <submittedName>
        <fullName evidence="2">MacA family efflux pump subunit</fullName>
    </submittedName>
</protein>
<dbReference type="PANTHER" id="PTHR30469">
    <property type="entry name" value="MULTIDRUG RESISTANCE PROTEIN MDTA"/>
    <property type="match status" value="1"/>
</dbReference>
<dbReference type="Proteomes" id="UP000280073">
    <property type="component" value="Unassembled WGS sequence"/>
</dbReference>
<name>A0A429MKJ9_ACIBA</name>
<dbReference type="Gene3D" id="2.40.30.170">
    <property type="match status" value="1"/>
</dbReference>
<dbReference type="GO" id="GO:0015562">
    <property type="term" value="F:efflux transmembrane transporter activity"/>
    <property type="evidence" value="ECO:0007669"/>
    <property type="project" value="TreeGrafter"/>
</dbReference>